<feature type="domain" description="H15" evidence="2">
    <location>
        <begin position="1"/>
        <end position="70"/>
    </location>
</feature>
<evidence type="ECO:0000313" key="3">
    <source>
        <dbReference type="EMBL" id="ALP32461.1"/>
    </source>
</evidence>
<dbReference type="AlphaFoldDB" id="A0A0S2RSQ1"/>
<dbReference type="PROSITE" id="PS51504">
    <property type="entry name" value="H15"/>
    <property type="match status" value="1"/>
</dbReference>
<dbReference type="Pfam" id="PF00538">
    <property type="entry name" value="Linker_histone"/>
    <property type="match status" value="1"/>
</dbReference>
<feature type="compositionally biased region" description="Basic residues" evidence="1">
    <location>
        <begin position="90"/>
        <end position="116"/>
    </location>
</feature>
<organism evidence="3">
    <name type="scientific">Nipponia nippon</name>
    <name type="common">Crested ibis</name>
    <name type="synonym">Ibis nippon</name>
    <dbReference type="NCBI Taxonomy" id="128390"/>
    <lineage>
        <taxon>Eukaryota</taxon>
        <taxon>Metazoa</taxon>
        <taxon>Chordata</taxon>
        <taxon>Craniata</taxon>
        <taxon>Vertebrata</taxon>
        <taxon>Euteleostomi</taxon>
        <taxon>Archelosauria</taxon>
        <taxon>Archosauria</taxon>
        <taxon>Dinosauria</taxon>
        <taxon>Saurischia</taxon>
        <taxon>Theropoda</taxon>
        <taxon>Coelurosauria</taxon>
        <taxon>Aves</taxon>
        <taxon>Neognathae</taxon>
        <taxon>Neoaves</taxon>
        <taxon>Aequornithes</taxon>
        <taxon>Pelecaniformes</taxon>
        <taxon>Threskiornithidae</taxon>
        <taxon>Nipponia</taxon>
    </lineage>
</organism>
<dbReference type="EMBL" id="KR995141">
    <property type="protein sequence ID" value="ALP32461.1"/>
    <property type="molecule type" value="Genomic_DNA"/>
</dbReference>
<reference evidence="3" key="1">
    <citation type="submission" date="2015-05" db="EMBL/GenBank/DDBJ databases">
        <title>An efficient and cost-effective strategy for assembling high-diversity genomic regions.</title>
        <authorList>
            <person name="Chang L."/>
            <person name="He S."/>
            <person name="Mao D."/>
        </authorList>
    </citation>
    <scope>NUCLEOTIDE SEQUENCE</scope>
</reference>
<dbReference type="GO" id="GO:0000786">
    <property type="term" value="C:nucleosome"/>
    <property type="evidence" value="ECO:0007669"/>
    <property type="project" value="InterPro"/>
</dbReference>
<evidence type="ECO:0000259" key="2">
    <source>
        <dbReference type="PROSITE" id="PS51504"/>
    </source>
</evidence>
<name>A0A0S2RSQ1_NIPNI</name>
<proteinExistence type="predicted"/>
<dbReference type="InterPro" id="IPR036388">
    <property type="entry name" value="WH-like_DNA-bd_sf"/>
</dbReference>
<dbReference type="InterPro" id="IPR036390">
    <property type="entry name" value="WH_DNA-bd_sf"/>
</dbReference>
<dbReference type="GO" id="GO:0006334">
    <property type="term" value="P:nucleosome assembly"/>
    <property type="evidence" value="ECO:0007669"/>
    <property type="project" value="InterPro"/>
</dbReference>
<dbReference type="Gene3D" id="1.10.10.10">
    <property type="entry name" value="Winged helix-like DNA-binding domain superfamily/Winged helix DNA-binding domain"/>
    <property type="match status" value="1"/>
</dbReference>
<protein>
    <submittedName>
        <fullName evidence="3">Histone H1</fullName>
    </submittedName>
</protein>
<accession>A0A0S2RSQ1</accession>
<sequence>MSDLVLRAVELCAARKGASLAFIKKTLAMEGYDVVRNGGRVKAAVNALLDKGLLQRVTGSGVAGSFRIGKERVAGAGRRGRAAGEARQRPAGKTKRPRRPGKATVQRLKKPGRSRAKAAVAAAEEAAGGTEEAGGPAAVAEGEL</sequence>
<dbReference type="SUPFAM" id="SSF46785">
    <property type="entry name" value="Winged helix' DNA-binding domain"/>
    <property type="match status" value="1"/>
</dbReference>
<evidence type="ECO:0000256" key="1">
    <source>
        <dbReference type="SAM" id="MobiDB-lite"/>
    </source>
</evidence>
<feature type="compositionally biased region" description="Low complexity" evidence="1">
    <location>
        <begin position="117"/>
        <end position="144"/>
    </location>
</feature>
<dbReference type="InterPro" id="IPR005818">
    <property type="entry name" value="Histone_H1/H5_H15"/>
</dbReference>
<feature type="region of interest" description="Disordered" evidence="1">
    <location>
        <begin position="73"/>
        <end position="144"/>
    </location>
</feature>
<dbReference type="GO" id="GO:0003677">
    <property type="term" value="F:DNA binding"/>
    <property type="evidence" value="ECO:0007669"/>
    <property type="project" value="InterPro"/>
</dbReference>